<reference evidence="1 2" key="2">
    <citation type="journal article" date="2018" name="New Phytol.">
        <title>High intraspecific genome diversity in the model arbuscular mycorrhizal symbiont Rhizophagus irregularis.</title>
        <authorList>
            <person name="Chen E.C.H."/>
            <person name="Morin E."/>
            <person name="Beaudet D."/>
            <person name="Noel J."/>
            <person name="Yildirir G."/>
            <person name="Ndikumana S."/>
            <person name="Charron P."/>
            <person name="St-Onge C."/>
            <person name="Giorgi J."/>
            <person name="Kruger M."/>
            <person name="Marton T."/>
            <person name="Ropars J."/>
            <person name="Grigoriev I.V."/>
            <person name="Hainaut M."/>
            <person name="Henrissat B."/>
            <person name="Roux C."/>
            <person name="Martin F."/>
            <person name="Corradi N."/>
        </authorList>
    </citation>
    <scope>NUCLEOTIDE SEQUENCE [LARGE SCALE GENOMIC DNA]</scope>
    <source>
        <strain evidence="1 2">DAOM 197198</strain>
    </source>
</reference>
<reference evidence="1 2" key="1">
    <citation type="journal article" date="2013" name="Proc. Natl. Acad. Sci. U.S.A.">
        <title>Genome of an arbuscular mycorrhizal fungus provides insight into the oldest plant symbiosis.</title>
        <authorList>
            <person name="Tisserant E."/>
            <person name="Malbreil M."/>
            <person name="Kuo A."/>
            <person name="Kohler A."/>
            <person name="Symeonidi A."/>
            <person name="Balestrini R."/>
            <person name="Charron P."/>
            <person name="Duensing N."/>
            <person name="Frei Dit Frey N."/>
            <person name="Gianinazzi-Pearson V."/>
            <person name="Gilbert L.B."/>
            <person name="Handa Y."/>
            <person name="Herr J.R."/>
            <person name="Hijri M."/>
            <person name="Koul R."/>
            <person name="Kawaguchi M."/>
            <person name="Krajinski F."/>
            <person name="Lammers P.J."/>
            <person name="Masclaux F.G."/>
            <person name="Murat C."/>
            <person name="Morin E."/>
            <person name="Ndikumana S."/>
            <person name="Pagni M."/>
            <person name="Petitpierre D."/>
            <person name="Requena N."/>
            <person name="Rosikiewicz P."/>
            <person name="Riley R."/>
            <person name="Saito K."/>
            <person name="San Clemente H."/>
            <person name="Shapiro H."/>
            <person name="van Tuinen D."/>
            <person name="Becard G."/>
            <person name="Bonfante P."/>
            <person name="Paszkowski U."/>
            <person name="Shachar-Hill Y.Y."/>
            <person name="Tuskan G.A."/>
            <person name="Young P.W."/>
            <person name="Sanders I.R."/>
            <person name="Henrissat B."/>
            <person name="Rensing S.A."/>
            <person name="Grigoriev I.V."/>
            <person name="Corradi N."/>
            <person name="Roux C."/>
            <person name="Martin F."/>
        </authorList>
    </citation>
    <scope>NUCLEOTIDE SEQUENCE [LARGE SCALE GENOMIC DNA]</scope>
    <source>
        <strain evidence="1 2">DAOM 197198</strain>
    </source>
</reference>
<name>A0A2H5S5J3_RHIID</name>
<evidence type="ECO:0000313" key="2">
    <source>
        <dbReference type="Proteomes" id="UP000018888"/>
    </source>
</evidence>
<gene>
    <name evidence="1" type="ORF">GLOIN_2v1653520</name>
</gene>
<dbReference type="AlphaFoldDB" id="A0A2H5S5J3"/>
<organism evidence="1 2">
    <name type="scientific">Rhizophagus irregularis (strain DAOM 181602 / DAOM 197198 / MUCL 43194)</name>
    <name type="common">Arbuscular mycorrhizal fungus</name>
    <name type="synonym">Glomus intraradices</name>
    <dbReference type="NCBI Taxonomy" id="747089"/>
    <lineage>
        <taxon>Eukaryota</taxon>
        <taxon>Fungi</taxon>
        <taxon>Fungi incertae sedis</taxon>
        <taxon>Mucoromycota</taxon>
        <taxon>Glomeromycotina</taxon>
        <taxon>Glomeromycetes</taxon>
        <taxon>Glomerales</taxon>
        <taxon>Glomeraceae</taxon>
        <taxon>Rhizophagus</taxon>
    </lineage>
</organism>
<protein>
    <submittedName>
        <fullName evidence="1">Uncharacterized protein</fullName>
    </submittedName>
</protein>
<accession>A0A2H5S5J3</accession>
<keyword evidence="2" id="KW-1185">Reference proteome</keyword>
<comment type="caution">
    <text evidence="1">The sequence shown here is derived from an EMBL/GenBank/DDBJ whole genome shotgun (WGS) entry which is preliminary data.</text>
</comment>
<dbReference type="VEuPathDB" id="FungiDB:RhiirFUN_018599"/>
<dbReference type="Proteomes" id="UP000018888">
    <property type="component" value="Unassembled WGS sequence"/>
</dbReference>
<proteinExistence type="predicted"/>
<sequence length="84" mass="10153">MASCEIRSIHPKMYLDLLSRFLVGFIFQSGYINHHHHRFHEVLHIRYYGLIFVKINLVFIPELIAHDLFFYINVLLYNHRILKG</sequence>
<evidence type="ECO:0000313" key="1">
    <source>
        <dbReference type="EMBL" id="POG66873.1"/>
    </source>
</evidence>
<dbReference type="EMBL" id="AUPC02000182">
    <property type="protein sequence ID" value="POG66873.1"/>
    <property type="molecule type" value="Genomic_DNA"/>
</dbReference>